<proteinExistence type="inferred from homology"/>
<dbReference type="PANTHER" id="PTHR34983">
    <property type="entry name" value="ARABINOGALACTAN ENDO-BETA-1,4-GALACTANASE A"/>
    <property type="match status" value="1"/>
</dbReference>
<accession>A0A4S8P8R2</accession>
<reference evidence="7 8" key="1">
    <citation type="journal article" date="2018" name="Int. J. Syst. Evol. Microbiol.">
        <title>Glycomyces paridis sp. nov., isolated from the medicinal plant Paris polyphylla.</title>
        <authorList>
            <person name="Fang X.M."/>
            <person name="Bai J.L."/>
            <person name="Su J."/>
            <person name="Zhao L.L."/>
            <person name="Liu H.Y."/>
            <person name="Ma B.P."/>
            <person name="Zhang Y.Q."/>
            <person name="Yu L.Y."/>
        </authorList>
    </citation>
    <scope>NUCLEOTIDE SEQUENCE [LARGE SCALE GENOMIC DNA]</scope>
    <source>
        <strain evidence="7 8">CPCC 204357</strain>
    </source>
</reference>
<dbReference type="PANTHER" id="PTHR34983:SF1">
    <property type="entry name" value="ARABINOGALACTAN ENDO-BETA-1,4-GALACTANASE A"/>
    <property type="match status" value="1"/>
</dbReference>
<dbReference type="EC" id="3.2.1.89" evidence="3 6"/>
<organism evidence="7 8">
    <name type="scientific">Glycomyces paridis</name>
    <dbReference type="NCBI Taxonomy" id="2126555"/>
    <lineage>
        <taxon>Bacteria</taxon>
        <taxon>Bacillati</taxon>
        <taxon>Actinomycetota</taxon>
        <taxon>Actinomycetes</taxon>
        <taxon>Glycomycetales</taxon>
        <taxon>Glycomycetaceae</taxon>
        <taxon>Glycomyces</taxon>
    </lineage>
</organism>
<dbReference type="PROSITE" id="PS51318">
    <property type="entry name" value="TAT"/>
    <property type="match status" value="1"/>
</dbReference>
<feature type="chain" id="PRO_5020955302" description="Arabinogalactan endo-beta-1,4-galactanase" evidence="6">
    <location>
        <begin position="30"/>
        <end position="371"/>
    </location>
</feature>
<evidence type="ECO:0000256" key="6">
    <source>
        <dbReference type="RuleBase" id="RU361192"/>
    </source>
</evidence>
<dbReference type="EMBL" id="STGX01000016">
    <property type="protein sequence ID" value="THV26051.1"/>
    <property type="molecule type" value="Genomic_DNA"/>
</dbReference>
<dbReference type="RefSeq" id="WP_136531499.1">
    <property type="nucleotide sequence ID" value="NZ_STGX01000016.1"/>
</dbReference>
<protein>
    <recommendedName>
        <fullName evidence="3 6">Arabinogalactan endo-beta-1,4-galactanase</fullName>
        <ecNumber evidence="3 6">3.2.1.89</ecNumber>
    </recommendedName>
</protein>
<feature type="signal peptide" evidence="6">
    <location>
        <begin position="1"/>
        <end position="29"/>
    </location>
</feature>
<keyword evidence="5 6" id="KW-0326">Glycosidase</keyword>
<evidence type="ECO:0000256" key="3">
    <source>
        <dbReference type="ARBA" id="ARBA00012556"/>
    </source>
</evidence>
<dbReference type="Gene3D" id="3.20.20.80">
    <property type="entry name" value="Glycosidases"/>
    <property type="match status" value="1"/>
</dbReference>
<dbReference type="GO" id="GO:0031218">
    <property type="term" value="F:arabinogalactan endo-1,4-beta-galactosidase activity"/>
    <property type="evidence" value="ECO:0007669"/>
    <property type="project" value="UniProtKB-EC"/>
</dbReference>
<evidence type="ECO:0000256" key="1">
    <source>
        <dbReference type="ARBA" id="ARBA00001695"/>
    </source>
</evidence>
<comment type="catalytic activity">
    <reaction evidence="1 6">
        <text>The enzyme specifically hydrolyzes (1-&gt;4)-beta-D-galactosidic linkages in type I arabinogalactans.</text>
        <dbReference type="EC" id="3.2.1.89"/>
    </reaction>
</comment>
<dbReference type="Pfam" id="PF07745">
    <property type="entry name" value="Glyco_hydro_53"/>
    <property type="match status" value="1"/>
</dbReference>
<evidence type="ECO:0000256" key="2">
    <source>
        <dbReference type="ARBA" id="ARBA00010687"/>
    </source>
</evidence>
<dbReference type="Proteomes" id="UP000305792">
    <property type="component" value="Unassembled WGS sequence"/>
</dbReference>
<dbReference type="OrthoDB" id="3981930at2"/>
<dbReference type="GO" id="GO:0045490">
    <property type="term" value="P:pectin catabolic process"/>
    <property type="evidence" value="ECO:0007669"/>
    <property type="project" value="TreeGrafter"/>
</dbReference>
<evidence type="ECO:0000313" key="7">
    <source>
        <dbReference type="EMBL" id="THV26051.1"/>
    </source>
</evidence>
<dbReference type="GO" id="GO:0015926">
    <property type="term" value="F:glucosidase activity"/>
    <property type="evidence" value="ECO:0007669"/>
    <property type="project" value="InterPro"/>
</dbReference>
<evidence type="ECO:0000256" key="5">
    <source>
        <dbReference type="ARBA" id="ARBA00023295"/>
    </source>
</evidence>
<comment type="similarity">
    <text evidence="2 6">Belongs to the glycosyl hydrolase 53 family.</text>
</comment>
<evidence type="ECO:0000256" key="4">
    <source>
        <dbReference type="ARBA" id="ARBA00022801"/>
    </source>
</evidence>
<dbReference type="InterPro" id="IPR006311">
    <property type="entry name" value="TAT_signal"/>
</dbReference>
<sequence length="371" mass="39722">MKRRTALTAAGAIGAAAAVTGAAATPAQAQTAFARGADISSLAKSEDYGGVYMWTDGWREDAIWILSKSGVNWVRLKVWVDPADGYNTKTQVVELAARAKAAGMNVLVDFHYSDFWTDPGKQAKPAAWTGLGFSALRDAVYDHTADVLGGLKAAGVTPAMVQVGNELNGGMLWPDGRYDRLDQLAQLLISGADAVYDNASSTKVMLHLAEGGNNSLFRWFFDAMKGRGVPFDAIGASYYPYWHGSLSGLQSNLNDMASRYGKPVYVVETAYPFNPGDRDGYANLVSASTPVSGYPSSYTGQSNMLTAIANVVKNVPNGRGGGVFWWEATWTAVDGNGWDPTDPNSGNAWENQALFDFAWKVTPALKTLGTL</sequence>
<dbReference type="InterPro" id="IPR017853">
    <property type="entry name" value="GH"/>
</dbReference>
<dbReference type="SUPFAM" id="SSF51445">
    <property type="entry name" value="(Trans)glycosidases"/>
    <property type="match status" value="1"/>
</dbReference>
<dbReference type="InterPro" id="IPR011683">
    <property type="entry name" value="Glyco_hydro_53"/>
</dbReference>
<gene>
    <name evidence="7" type="ORF">E9998_20205</name>
</gene>
<dbReference type="AlphaFoldDB" id="A0A4S8P8R2"/>
<comment type="caution">
    <text evidence="7">The sequence shown here is derived from an EMBL/GenBank/DDBJ whole genome shotgun (WGS) entry which is preliminary data.</text>
</comment>
<keyword evidence="4 6" id="KW-0378">Hydrolase</keyword>
<keyword evidence="8" id="KW-1185">Reference proteome</keyword>
<keyword evidence="6" id="KW-0732">Signal</keyword>
<evidence type="ECO:0000313" key="8">
    <source>
        <dbReference type="Proteomes" id="UP000305792"/>
    </source>
</evidence>
<name>A0A4S8P8R2_9ACTN</name>